<evidence type="ECO:0000256" key="5">
    <source>
        <dbReference type="ARBA" id="ARBA00023163"/>
    </source>
</evidence>
<evidence type="ECO:0000256" key="7">
    <source>
        <dbReference type="PROSITE-ProRule" id="PRU01091"/>
    </source>
</evidence>
<keyword evidence="5" id="KW-0804">Transcription</keyword>
<name>A0ABY9YDT1_9GAMM</name>
<dbReference type="EMBL" id="CP115543">
    <property type="protein sequence ID" value="WNH48494.1"/>
    <property type="molecule type" value="Genomic_DNA"/>
</dbReference>
<dbReference type="InterPro" id="IPR036388">
    <property type="entry name" value="WH-like_DNA-bd_sf"/>
</dbReference>
<dbReference type="InterPro" id="IPR001789">
    <property type="entry name" value="Sig_transdc_resp-reg_receiver"/>
</dbReference>
<dbReference type="InterPro" id="IPR001867">
    <property type="entry name" value="OmpR/PhoB-type_DNA-bd"/>
</dbReference>
<evidence type="ECO:0000256" key="4">
    <source>
        <dbReference type="ARBA" id="ARBA00023125"/>
    </source>
</evidence>
<evidence type="ECO:0000259" key="8">
    <source>
        <dbReference type="PROSITE" id="PS50110"/>
    </source>
</evidence>
<feature type="domain" description="OmpR/PhoB-type" evidence="9">
    <location>
        <begin position="126"/>
        <end position="223"/>
    </location>
</feature>
<accession>A0ABY9YDT1</accession>
<feature type="domain" description="Response regulatory" evidence="8">
    <location>
        <begin position="2"/>
        <end position="117"/>
    </location>
</feature>
<keyword evidence="2" id="KW-0902">Two-component regulatory system</keyword>
<dbReference type="Gene3D" id="3.40.50.2300">
    <property type="match status" value="1"/>
</dbReference>
<dbReference type="PANTHER" id="PTHR48111:SF22">
    <property type="entry name" value="REGULATOR OF RPOS"/>
    <property type="match status" value="1"/>
</dbReference>
<dbReference type="InterPro" id="IPR011006">
    <property type="entry name" value="CheY-like_superfamily"/>
</dbReference>
<organism evidence="10 11">
    <name type="scientific">Stenotrophomonas aracearum</name>
    <dbReference type="NCBI Taxonomy" id="3003272"/>
    <lineage>
        <taxon>Bacteria</taxon>
        <taxon>Pseudomonadati</taxon>
        <taxon>Pseudomonadota</taxon>
        <taxon>Gammaproteobacteria</taxon>
        <taxon>Lysobacterales</taxon>
        <taxon>Lysobacteraceae</taxon>
        <taxon>Stenotrophomonas</taxon>
    </lineage>
</organism>
<sequence length="241" mass="27231">MDILLIDSDRYLVRTLLDELEAKHHTVDVALDGITGLHLSVSNSYDAIIVDWDLPRMSGLDVVRRLRREHNSSVPLLMLASMADIASKVEAFRTGTDDFVTKPFDPLELEVRLEALVARSRGRVGMRRLSVGNLTMDLATLEAFRAGNRLHLYPASWKLLEVLMRESPGAVPREHLERAVWGHQTPDHDLLRSQMSSLRKTVDGPFKDKLIHTLPRFGYRLSIQTSMEMRAAVMEGSGSYD</sequence>
<proteinExistence type="predicted"/>
<dbReference type="Pfam" id="PF00072">
    <property type="entry name" value="Response_reg"/>
    <property type="match status" value="1"/>
</dbReference>
<evidence type="ECO:0000259" key="9">
    <source>
        <dbReference type="PROSITE" id="PS51755"/>
    </source>
</evidence>
<evidence type="ECO:0000256" key="2">
    <source>
        <dbReference type="ARBA" id="ARBA00023012"/>
    </source>
</evidence>
<reference evidence="10 11" key="1">
    <citation type="submission" date="2022-12" db="EMBL/GenBank/DDBJ databases">
        <title>Two new species, Stenotrophomonas aracearum and Stenotrophomonas oahuensis, isolated from Anthurium (Araceae family) in Hawaii.</title>
        <authorList>
            <person name="Chunag S.C."/>
            <person name="Dobhal S."/>
            <person name="Alvarez A."/>
            <person name="Arif M."/>
        </authorList>
    </citation>
    <scope>NUCLEOTIDE SEQUENCE [LARGE SCALE GENOMIC DNA]</scope>
    <source>
        <strain evidence="10 11">A5588</strain>
    </source>
</reference>
<dbReference type="PANTHER" id="PTHR48111">
    <property type="entry name" value="REGULATOR OF RPOS"/>
    <property type="match status" value="1"/>
</dbReference>
<dbReference type="RefSeq" id="WP_125359994.1">
    <property type="nucleotide sequence ID" value="NZ_CP115543.1"/>
</dbReference>
<dbReference type="CDD" id="cd17574">
    <property type="entry name" value="REC_OmpR"/>
    <property type="match status" value="1"/>
</dbReference>
<dbReference type="Gene3D" id="1.10.10.10">
    <property type="entry name" value="Winged helix-like DNA-binding domain superfamily/Winged helix DNA-binding domain"/>
    <property type="match status" value="1"/>
</dbReference>
<evidence type="ECO:0000256" key="6">
    <source>
        <dbReference type="PROSITE-ProRule" id="PRU00169"/>
    </source>
</evidence>
<evidence type="ECO:0000256" key="3">
    <source>
        <dbReference type="ARBA" id="ARBA00023015"/>
    </source>
</evidence>
<keyword evidence="11" id="KW-1185">Reference proteome</keyword>
<evidence type="ECO:0000256" key="1">
    <source>
        <dbReference type="ARBA" id="ARBA00022553"/>
    </source>
</evidence>
<dbReference type="CDD" id="cd00383">
    <property type="entry name" value="trans_reg_C"/>
    <property type="match status" value="1"/>
</dbReference>
<dbReference type="Proteomes" id="UP001305421">
    <property type="component" value="Chromosome"/>
</dbReference>
<dbReference type="PROSITE" id="PS51755">
    <property type="entry name" value="OMPR_PHOB"/>
    <property type="match status" value="1"/>
</dbReference>
<dbReference type="PROSITE" id="PS50110">
    <property type="entry name" value="RESPONSE_REGULATORY"/>
    <property type="match status" value="1"/>
</dbReference>
<dbReference type="Pfam" id="PF00486">
    <property type="entry name" value="Trans_reg_C"/>
    <property type="match status" value="1"/>
</dbReference>
<evidence type="ECO:0000313" key="11">
    <source>
        <dbReference type="Proteomes" id="UP001305421"/>
    </source>
</evidence>
<evidence type="ECO:0000313" key="10">
    <source>
        <dbReference type="EMBL" id="WNH48494.1"/>
    </source>
</evidence>
<dbReference type="SMART" id="SM00862">
    <property type="entry name" value="Trans_reg_C"/>
    <property type="match status" value="1"/>
</dbReference>
<feature type="modified residue" description="4-aspartylphosphate" evidence="6">
    <location>
        <position position="51"/>
    </location>
</feature>
<dbReference type="SUPFAM" id="SSF52172">
    <property type="entry name" value="CheY-like"/>
    <property type="match status" value="1"/>
</dbReference>
<gene>
    <name evidence="10" type="ORF">PDM28_17825</name>
</gene>
<protein>
    <submittedName>
        <fullName evidence="10">Response regulator transcription factor</fullName>
    </submittedName>
</protein>
<keyword evidence="4 7" id="KW-0238">DNA-binding</keyword>
<feature type="DNA-binding region" description="OmpR/PhoB-type" evidence="7">
    <location>
        <begin position="126"/>
        <end position="223"/>
    </location>
</feature>
<keyword evidence="1 6" id="KW-0597">Phosphoprotein</keyword>
<dbReference type="InterPro" id="IPR039420">
    <property type="entry name" value="WalR-like"/>
</dbReference>
<dbReference type="SMART" id="SM00448">
    <property type="entry name" value="REC"/>
    <property type="match status" value="1"/>
</dbReference>
<keyword evidence="3" id="KW-0805">Transcription regulation</keyword>